<dbReference type="SMART" id="SM00325">
    <property type="entry name" value="RhoGEF"/>
    <property type="match status" value="1"/>
</dbReference>
<dbReference type="Pfam" id="PF00621">
    <property type="entry name" value="RhoGEF"/>
    <property type="match status" value="1"/>
</dbReference>
<reference evidence="3" key="1">
    <citation type="submission" date="2022-08" db="EMBL/GenBank/DDBJ databases">
        <title>Novel sulfate-reducing endosymbionts in the free-living metamonad Anaeramoeba.</title>
        <authorList>
            <person name="Jerlstrom-Hultqvist J."/>
            <person name="Cepicka I."/>
            <person name="Gallot-Lavallee L."/>
            <person name="Salas-Leiva D."/>
            <person name="Curtis B.A."/>
            <person name="Zahonova K."/>
            <person name="Pipaliya S."/>
            <person name="Dacks J."/>
            <person name="Roger A.J."/>
        </authorList>
    </citation>
    <scope>NUCLEOTIDE SEQUENCE</scope>
    <source>
        <strain evidence="3">Schooner1</strain>
    </source>
</reference>
<dbReference type="InterPro" id="IPR035899">
    <property type="entry name" value="DBL_dom_sf"/>
</dbReference>
<feature type="compositionally biased region" description="Basic residues" evidence="1">
    <location>
        <begin position="974"/>
        <end position="983"/>
    </location>
</feature>
<feature type="compositionally biased region" description="Basic residues" evidence="1">
    <location>
        <begin position="913"/>
        <end position="923"/>
    </location>
</feature>
<feature type="compositionally biased region" description="Low complexity" evidence="1">
    <location>
        <begin position="861"/>
        <end position="872"/>
    </location>
</feature>
<dbReference type="InterPro" id="IPR000219">
    <property type="entry name" value="DH_dom"/>
</dbReference>
<organism evidence="3 4">
    <name type="scientific">Anaeramoeba flamelloides</name>
    <dbReference type="NCBI Taxonomy" id="1746091"/>
    <lineage>
        <taxon>Eukaryota</taxon>
        <taxon>Metamonada</taxon>
        <taxon>Anaeramoebidae</taxon>
        <taxon>Anaeramoeba</taxon>
    </lineage>
</organism>
<feature type="region of interest" description="Disordered" evidence="1">
    <location>
        <begin position="959"/>
        <end position="1022"/>
    </location>
</feature>
<evidence type="ECO:0000313" key="4">
    <source>
        <dbReference type="Proteomes" id="UP001150062"/>
    </source>
</evidence>
<name>A0ABQ8YBF9_9EUKA</name>
<comment type="caution">
    <text evidence="3">The sequence shown here is derived from an EMBL/GenBank/DDBJ whole genome shotgun (WGS) entry which is preliminary data.</text>
</comment>
<proteinExistence type="predicted"/>
<feature type="compositionally biased region" description="Polar residues" evidence="1">
    <location>
        <begin position="1067"/>
        <end position="1078"/>
    </location>
</feature>
<protein>
    <submittedName>
        <fullName evidence="3">Protein tag-52-related</fullName>
    </submittedName>
</protein>
<dbReference type="Gene3D" id="2.120.10.80">
    <property type="entry name" value="Kelch-type beta propeller"/>
    <property type="match status" value="2"/>
</dbReference>
<feature type="region of interest" description="Disordered" evidence="1">
    <location>
        <begin position="1297"/>
        <end position="1322"/>
    </location>
</feature>
<evidence type="ECO:0000313" key="3">
    <source>
        <dbReference type="EMBL" id="KAJ6241922.1"/>
    </source>
</evidence>
<dbReference type="Gene3D" id="1.20.900.10">
    <property type="entry name" value="Dbl homology (DH) domain"/>
    <property type="match status" value="1"/>
</dbReference>
<dbReference type="InterPro" id="IPR011498">
    <property type="entry name" value="Kelch_2"/>
</dbReference>
<dbReference type="InterPro" id="IPR015915">
    <property type="entry name" value="Kelch-typ_b-propeller"/>
</dbReference>
<feature type="compositionally biased region" description="Polar residues" evidence="1">
    <location>
        <begin position="984"/>
        <end position="996"/>
    </location>
</feature>
<dbReference type="EMBL" id="JAOAOG010000185">
    <property type="protein sequence ID" value="KAJ6241922.1"/>
    <property type="molecule type" value="Genomic_DNA"/>
</dbReference>
<dbReference type="PROSITE" id="PS50010">
    <property type="entry name" value="DH_2"/>
    <property type="match status" value="1"/>
</dbReference>
<evidence type="ECO:0000256" key="1">
    <source>
        <dbReference type="SAM" id="MobiDB-lite"/>
    </source>
</evidence>
<feature type="region of interest" description="Disordered" evidence="1">
    <location>
        <begin position="717"/>
        <end position="768"/>
    </location>
</feature>
<feature type="compositionally biased region" description="Basic residues" evidence="1">
    <location>
        <begin position="880"/>
        <end position="889"/>
    </location>
</feature>
<dbReference type="SUPFAM" id="SSF117281">
    <property type="entry name" value="Kelch motif"/>
    <property type="match status" value="1"/>
</dbReference>
<feature type="region of interest" description="Disordered" evidence="1">
    <location>
        <begin position="1067"/>
        <end position="1101"/>
    </location>
</feature>
<sequence>MITSTQGWEINAEPLSDTQETEKKIQIEQIEEQYFDKKTANSILVLQRNLRGFFTRKKILQQSRKQIKRINTILELISTEKTYLKHLQLTIKHFLDPLTKNQIVSSTKLKQMFSNIVPLMQLSEKFYERLVNRRIDTTTHQWGNVFDGIIDFMKIYTSYVNNYDTAIIIISEEKNQNEKFKEFIDSKKSITELENLRLFSLLITPIQRIPRYVILINQIVKNTDESNPDNLYLSNVLEKMKEIAKHLNLNRSHLMEFQRILAIQNKFQNLAEGESLLDAGRRLKKEGKLNVYNKRKKKKPLKVFKQWVFLFNDLLISSYKIDNNTFSKKIIISFKYLELDSLPQKISENQTKFEFKVGKEIYVIEGDDPETTLEWFNILNKILKKNIKKRRSFLDLLSWTKLPVINGSLPPPVKSTQGDVYNNKLYIWGGEISSNSKKKQYINDLYTLDLDTWTWTLLNVKGKKPIARSNHTLNLIDGCFYLFGGENNDKIFGDLYFLDLKNLIWKNISTQNKNKPSARYGHSSSLYKNQIWIFGGQNKKGKCLNDLYCLDLQTDKLIWKKIKIVNGNSYPPIRKLHTCTVIDSNLMILGGVKDSLPLNDVWNFDLKHNIWKENESSQKNNINRYGQSAIQFKHKLYIIGGSNFSKKKEKQSVSILNLKTLKWEDVINDESKPKQIEQCLTVRLPSWNNKILLFGGSINNQFSNNCYVITIEIRSKKKNKKNSKTANNSTERRSRRKSFSNFKSRNSNPKTQINQTNQNSNSNYNHRNHDIRNRRKSISNYNQKYHHSNETRTKNLAIPKINNQTFTVTDSYSLPDSREKNNYFIENYLENAKIKNKKQKKSDLQTSKSISSNDLIKNRNNKSNNGNNGGNDSSDDEFSKKKKKQKKKILFQSSENSSDYDIHFDPFSNDLPKKKKKKTKKKKSPSENDPGYIFYSMYQGDTSSPFSPINKKKNILNIKKQKQKQKQKQQPIKRNPRKHHQINKRNSQGYNLNDSKSVQKNETKSRNIPIKNGERNAGNNNLNVNFDIPVLYPNDQWANSAPTYTNFTNQNEKSFHFLESLEKYNYKNSSGEEGNTQPSSDDDDGDSGGGGGDESDENGDYDELDQEEIQNYLNSNSYSYSNSNSNSNPNSLSFSFSPKIENNFPKISQKSENNFPKISPRLDNNEETNNLIIPILKPPNNRKITVKRQLELTNKKPREKRVTYNISENMITSINNNSKNKKKLTHSHSLKETNQSNYENNLYNNSYDNGSFLHQIPEHIKKPVKRISVTKKNILNKHNNQNKNKKHSHTNRRHHHNVIGSDLNNRSTQNRNHNHHRVNSNHRTNDKLNEKIRLELITLNETYQYLVRIKNLNLSNLIKKLSKKYRKHIVLKLSREGPEINKQRQLDQLISKFGVGKSPTIRLYVSFRRKK</sequence>
<feature type="compositionally biased region" description="Low complexity" evidence="1">
    <location>
        <begin position="739"/>
        <end position="765"/>
    </location>
</feature>
<keyword evidence="4" id="KW-1185">Reference proteome</keyword>
<dbReference type="SUPFAM" id="SSF50729">
    <property type="entry name" value="PH domain-like"/>
    <property type="match status" value="1"/>
</dbReference>
<dbReference type="Pfam" id="PF24681">
    <property type="entry name" value="Kelch_KLHDC2_KLHL20_DRC7"/>
    <property type="match status" value="1"/>
</dbReference>
<dbReference type="SUPFAM" id="SSF48065">
    <property type="entry name" value="DBL homology domain (DH-domain)"/>
    <property type="match status" value="1"/>
</dbReference>
<dbReference type="Pfam" id="PF07646">
    <property type="entry name" value="Kelch_2"/>
    <property type="match status" value="1"/>
</dbReference>
<dbReference type="CDD" id="cd00160">
    <property type="entry name" value="RhoGEF"/>
    <property type="match status" value="1"/>
</dbReference>
<feature type="region of interest" description="Disordered" evidence="1">
    <location>
        <begin position="835"/>
        <end position="931"/>
    </location>
</feature>
<feature type="compositionally biased region" description="Polar residues" evidence="1">
    <location>
        <begin position="844"/>
        <end position="855"/>
    </location>
</feature>
<evidence type="ECO:0000259" key="2">
    <source>
        <dbReference type="PROSITE" id="PS50010"/>
    </source>
</evidence>
<accession>A0ABQ8YBF9</accession>
<feature type="domain" description="DH" evidence="2">
    <location>
        <begin position="68"/>
        <end position="250"/>
    </location>
</feature>
<dbReference type="PANTHER" id="PTHR12673:SF159">
    <property type="entry name" value="LD03170P"/>
    <property type="match status" value="1"/>
</dbReference>
<dbReference type="Proteomes" id="UP001150062">
    <property type="component" value="Unassembled WGS sequence"/>
</dbReference>
<dbReference type="PANTHER" id="PTHR12673">
    <property type="entry name" value="FACIOGENITAL DYSPLASIA PROTEIN"/>
    <property type="match status" value="1"/>
</dbReference>
<gene>
    <name evidence="3" type="ORF">M0813_23064</name>
</gene>
<dbReference type="InterPro" id="IPR051092">
    <property type="entry name" value="FYVE_RhoGEF_PH"/>
</dbReference>